<organism evidence="2 3">
    <name type="scientific">Gossypium stocksii</name>
    <dbReference type="NCBI Taxonomy" id="47602"/>
    <lineage>
        <taxon>Eukaryota</taxon>
        <taxon>Viridiplantae</taxon>
        <taxon>Streptophyta</taxon>
        <taxon>Embryophyta</taxon>
        <taxon>Tracheophyta</taxon>
        <taxon>Spermatophyta</taxon>
        <taxon>Magnoliopsida</taxon>
        <taxon>eudicotyledons</taxon>
        <taxon>Gunneridae</taxon>
        <taxon>Pentapetalae</taxon>
        <taxon>rosids</taxon>
        <taxon>malvids</taxon>
        <taxon>Malvales</taxon>
        <taxon>Malvaceae</taxon>
        <taxon>Malvoideae</taxon>
        <taxon>Gossypium</taxon>
    </lineage>
</organism>
<dbReference type="Gene3D" id="3.30.420.10">
    <property type="entry name" value="Ribonuclease H-like superfamily/Ribonuclease H"/>
    <property type="match status" value="1"/>
</dbReference>
<dbReference type="AlphaFoldDB" id="A0A9D3UHM8"/>
<evidence type="ECO:0000313" key="3">
    <source>
        <dbReference type="Proteomes" id="UP000828251"/>
    </source>
</evidence>
<dbReference type="GO" id="GO:0003676">
    <property type="term" value="F:nucleic acid binding"/>
    <property type="evidence" value="ECO:0007669"/>
    <property type="project" value="InterPro"/>
</dbReference>
<dbReference type="CDD" id="cd06222">
    <property type="entry name" value="RNase_H_like"/>
    <property type="match status" value="1"/>
</dbReference>
<feature type="non-terminal residue" evidence="2">
    <location>
        <position position="193"/>
    </location>
</feature>
<dbReference type="InterPro" id="IPR036397">
    <property type="entry name" value="RNaseH_sf"/>
</dbReference>
<keyword evidence="3" id="KW-1185">Reference proteome</keyword>
<dbReference type="PANTHER" id="PTHR47723">
    <property type="entry name" value="OS05G0353850 PROTEIN"/>
    <property type="match status" value="1"/>
</dbReference>
<comment type="caution">
    <text evidence="2">The sequence shown here is derived from an EMBL/GenBank/DDBJ whole genome shotgun (WGS) entry which is preliminary data.</text>
</comment>
<dbReference type="EMBL" id="JAIQCV010000012">
    <property type="protein sequence ID" value="KAH1040659.1"/>
    <property type="molecule type" value="Genomic_DNA"/>
</dbReference>
<gene>
    <name evidence="2" type="ORF">J1N35_042402</name>
</gene>
<feature type="domain" description="RNase H type-1" evidence="1">
    <location>
        <begin position="66"/>
        <end position="182"/>
    </location>
</feature>
<dbReference type="PANTHER" id="PTHR47723:SF19">
    <property type="entry name" value="POLYNUCLEOTIDYL TRANSFERASE, RIBONUCLEASE H-LIKE SUPERFAMILY PROTEIN"/>
    <property type="match status" value="1"/>
</dbReference>
<dbReference type="Proteomes" id="UP000828251">
    <property type="component" value="Unassembled WGS sequence"/>
</dbReference>
<dbReference type="Pfam" id="PF13456">
    <property type="entry name" value="RVT_3"/>
    <property type="match status" value="1"/>
</dbReference>
<dbReference type="InterPro" id="IPR053151">
    <property type="entry name" value="RNase_H-like"/>
</dbReference>
<dbReference type="InterPro" id="IPR002156">
    <property type="entry name" value="RNaseH_domain"/>
</dbReference>
<dbReference type="GO" id="GO:0004523">
    <property type="term" value="F:RNA-DNA hybrid ribonuclease activity"/>
    <property type="evidence" value="ECO:0007669"/>
    <property type="project" value="InterPro"/>
</dbReference>
<evidence type="ECO:0000259" key="1">
    <source>
        <dbReference type="Pfam" id="PF13456"/>
    </source>
</evidence>
<dbReference type="InterPro" id="IPR044730">
    <property type="entry name" value="RNase_H-like_dom_plant"/>
</dbReference>
<proteinExistence type="predicted"/>
<name>A0A9D3UHM8_9ROSI</name>
<dbReference type="OrthoDB" id="994530at2759"/>
<sequence>MSSLVFLSKIRALMWIRAVYDELKVNEKIWWVYPIRSWSGGKKSRLRGYFWCPPCFGGVKFNVSGMESEGEVGCGGVLRNSEEVVRAVFSGPSAARESSAVEMGAVCLALEVFQEMGWMGSYSLIIEVGSSEVFCWIEDKGSRLWSLVSIFKGIEARVSSIGNVSFSKVDKQGNTMAFALVSTGLKRQTMFKA</sequence>
<accession>A0A9D3UHM8</accession>
<evidence type="ECO:0000313" key="2">
    <source>
        <dbReference type="EMBL" id="KAH1040659.1"/>
    </source>
</evidence>
<protein>
    <recommendedName>
        <fullName evidence="1">RNase H type-1 domain-containing protein</fullName>
    </recommendedName>
</protein>
<reference evidence="2 3" key="1">
    <citation type="journal article" date="2021" name="Plant Biotechnol. J.">
        <title>Multi-omics assisted identification of the key and species-specific regulatory components of drought-tolerant mechanisms in Gossypium stocksii.</title>
        <authorList>
            <person name="Yu D."/>
            <person name="Ke L."/>
            <person name="Zhang D."/>
            <person name="Wu Y."/>
            <person name="Sun Y."/>
            <person name="Mei J."/>
            <person name="Sun J."/>
            <person name="Sun Y."/>
        </authorList>
    </citation>
    <scope>NUCLEOTIDE SEQUENCE [LARGE SCALE GENOMIC DNA]</scope>
    <source>
        <strain evidence="3">cv. E1</strain>
        <tissue evidence="2">Leaf</tissue>
    </source>
</reference>